<dbReference type="SUPFAM" id="SSF53335">
    <property type="entry name" value="S-adenosyl-L-methionine-dependent methyltransferases"/>
    <property type="match status" value="1"/>
</dbReference>
<dbReference type="Gene3D" id="3.40.50.150">
    <property type="entry name" value="Vaccinia Virus protein VP39"/>
    <property type="match status" value="1"/>
</dbReference>
<keyword evidence="1" id="KW-0808">Transferase</keyword>
<keyword evidence="1" id="KW-0830">Ubiquinone</keyword>
<dbReference type="RefSeq" id="WP_094603813.1">
    <property type="nucleotide sequence ID" value="NZ_CP155573.1"/>
</dbReference>
<accession>A0ABZ3IRB8</accession>
<reference evidence="1" key="1">
    <citation type="submission" date="2024-05" db="EMBL/GenBank/DDBJ databases">
        <title>Isolation and characterization of Sporomusa carbonis sp. nov., a carboxydotrophic hydrogenogen in the genus of Sporomusa isolated from a charcoal burning pile.</title>
        <authorList>
            <person name="Boeer T."/>
            <person name="Rosenbaum F."/>
            <person name="Eysell L."/>
            <person name="Mueller V."/>
            <person name="Daniel R."/>
            <person name="Poehlein A."/>
        </authorList>
    </citation>
    <scope>NUCLEOTIDE SEQUENCE [LARGE SCALE GENOMIC DNA]</scope>
    <source>
        <strain evidence="1">DSM 10669</strain>
    </source>
</reference>
<dbReference type="EMBL" id="CP155573">
    <property type="protein sequence ID" value="XFO68003.1"/>
    <property type="molecule type" value="Genomic_DNA"/>
</dbReference>
<dbReference type="Proteomes" id="UP000216752">
    <property type="component" value="Chromosome"/>
</dbReference>
<sequence length="192" mass="22321">MSESQIYNEIYASGGYCEEYFKHYSETLYIDSWFKAAQTIKRIASPQVIDIGCGPGQFANLLFDFGICNYKGIDFSEEAIKMAKIRNDKYRDKFFIDNAYTSDIYKENYNIATLFEVLEHIDEDIMVLKNIRRDTVVLFSVPNYMSRTHVRCFATDKDVYARYGNVVDIKSLSKFHMSQTNIIYLAVGIKCK</sequence>
<organism evidence="1 2">
    <name type="scientific">Sporomusa silvacetica DSM 10669</name>
    <dbReference type="NCBI Taxonomy" id="1123289"/>
    <lineage>
        <taxon>Bacteria</taxon>
        <taxon>Bacillati</taxon>
        <taxon>Bacillota</taxon>
        <taxon>Negativicutes</taxon>
        <taxon>Selenomonadales</taxon>
        <taxon>Sporomusaceae</taxon>
        <taxon>Sporomusa</taxon>
    </lineage>
</organism>
<proteinExistence type="predicted"/>
<name>A0ABZ3IRB8_9FIRM</name>
<dbReference type="GO" id="GO:0102208">
    <property type="term" value="F:2-polyprenyl-6-hydroxyphenol methylase activity"/>
    <property type="evidence" value="ECO:0007669"/>
    <property type="project" value="UniProtKB-EC"/>
</dbReference>
<dbReference type="GO" id="GO:0032259">
    <property type="term" value="P:methylation"/>
    <property type="evidence" value="ECO:0007669"/>
    <property type="project" value="UniProtKB-KW"/>
</dbReference>
<dbReference type="CDD" id="cd02440">
    <property type="entry name" value="AdoMet_MTases"/>
    <property type="match status" value="1"/>
</dbReference>
<evidence type="ECO:0000313" key="2">
    <source>
        <dbReference type="Proteomes" id="UP000216752"/>
    </source>
</evidence>
<keyword evidence="2" id="KW-1185">Reference proteome</keyword>
<keyword evidence="1" id="KW-0489">Methyltransferase</keyword>
<dbReference type="InterPro" id="IPR029063">
    <property type="entry name" value="SAM-dependent_MTases_sf"/>
</dbReference>
<evidence type="ECO:0000313" key="1">
    <source>
        <dbReference type="EMBL" id="XFO68003.1"/>
    </source>
</evidence>
<dbReference type="Pfam" id="PF13489">
    <property type="entry name" value="Methyltransf_23"/>
    <property type="match status" value="1"/>
</dbReference>
<protein>
    <submittedName>
        <fullName evidence="1">Ubiquinone biosynthesis O-methyltransferase, mitochondrial</fullName>
        <ecNumber evidence="1">2.1.1.222</ecNumber>
    </submittedName>
</protein>
<gene>
    <name evidence="1" type="primary">coq3_2</name>
    <name evidence="1" type="ORF">SPSIL_042230</name>
</gene>
<dbReference type="EC" id="2.1.1.222" evidence="1"/>